<dbReference type="RefSeq" id="WP_347339245.1">
    <property type="nucleotide sequence ID" value="NZ_CAADFC020000005.1"/>
</dbReference>
<comment type="caution">
    <text evidence="7">The sequence shown here is derived from an EMBL/GenBank/DDBJ whole genome shotgun (WGS) entry which is preliminary data.</text>
</comment>
<dbReference type="AlphaFoldDB" id="A0A508T346"/>
<organism evidence="7 8">
    <name type="scientific">Bradyrhizobium ivorense</name>
    <dbReference type="NCBI Taxonomy" id="2511166"/>
    <lineage>
        <taxon>Bacteria</taxon>
        <taxon>Pseudomonadati</taxon>
        <taxon>Pseudomonadota</taxon>
        <taxon>Alphaproteobacteria</taxon>
        <taxon>Hyphomicrobiales</taxon>
        <taxon>Nitrobacteraceae</taxon>
        <taxon>Bradyrhizobium</taxon>
    </lineage>
</organism>
<evidence type="ECO:0000259" key="6">
    <source>
        <dbReference type="Pfam" id="PF01370"/>
    </source>
</evidence>
<dbReference type="InterPro" id="IPR036291">
    <property type="entry name" value="NAD(P)-bd_dom_sf"/>
</dbReference>
<evidence type="ECO:0000256" key="1">
    <source>
        <dbReference type="ARBA" id="ARBA00005959"/>
    </source>
</evidence>
<comment type="catalytic activity">
    <reaction evidence="5">
        <text>GDP-beta-L-fucose + NADP(+) = GDP-4-dehydro-alpha-D-rhamnose + NADPH + H(+)</text>
        <dbReference type="Rhea" id="RHEA:18885"/>
        <dbReference type="ChEBI" id="CHEBI:15378"/>
        <dbReference type="ChEBI" id="CHEBI:57273"/>
        <dbReference type="ChEBI" id="CHEBI:57783"/>
        <dbReference type="ChEBI" id="CHEBI:57964"/>
        <dbReference type="ChEBI" id="CHEBI:58349"/>
        <dbReference type="EC" id="1.1.1.271"/>
    </reaction>
</comment>
<feature type="binding site" evidence="5">
    <location>
        <begin position="116"/>
        <end position="119"/>
    </location>
    <ligand>
        <name>NADP(+)</name>
        <dbReference type="ChEBI" id="CHEBI:58349"/>
    </ligand>
</feature>
<dbReference type="Pfam" id="PF01370">
    <property type="entry name" value="Epimerase"/>
    <property type="match status" value="1"/>
</dbReference>
<keyword evidence="2 5" id="KW-0521">NADP</keyword>
<keyword evidence="5" id="KW-0511">Multifunctional enzyme</keyword>
<protein>
    <recommendedName>
        <fullName evidence="5">GDP-L-fucose synthase</fullName>
        <ecNumber evidence="5">1.1.1.271</ecNumber>
    </recommendedName>
    <alternativeName>
        <fullName evidence="5">GDP-4-keto-6-deoxy-D-mannose-3,5-epimerase-4-reductase</fullName>
    </alternativeName>
</protein>
<comment type="caution">
    <text evidence="5">Lacks conserved residue(s) required for the propagation of feature annotation.</text>
</comment>
<evidence type="ECO:0000313" key="8">
    <source>
        <dbReference type="Proteomes" id="UP000328092"/>
    </source>
</evidence>
<evidence type="ECO:0000256" key="4">
    <source>
        <dbReference type="ARBA" id="ARBA00023235"/>
    </source>
</evidence>
<feature type="binding site" evidence="5">
    <location>
        <position position="280"/>
    </location>
    <ligand>
        <name>substrate</name>
    </ligand>
</feature>
<keyword evidence="8" id="KW-1185">Reference proteome</keyword>
<feature type="site" description="Important for catalytic activity" evidence="5">
    <location>
        <position position="120"/>
    </location>
</feature>
<dbReference type="EC" id="1.1.1.271" evidence="5"/>
<dbReference type="GO" id="GO:0050577">
    <property type="term" value="F:GDP-L-fucose synthase activity"/>
    <property type="evidence" value="ECO:0007669"/>
    <property type="project" value="UniProtKB-UniRule"/>
</dbReference>
<dbReference type="CDD" id="cd05239">
    <property type="entry name" value="GDP_FS_SDR_e"/>
    <property type="match status" value="1"/>
</dbReference>
<dbReference type="PANTHER" id="PTHR43238">
    <property type="entry name" value="GDP-L-FUCOSE SYNTHASE"/>
    <property type="match status" value="1"/>
</dbReference>
<name>A0A508T346_9BRAD</name>
<dbReference type="InterPro" id="IPR001509">
    <property type="entry name" value="Epimerase_deHydtase"/>
</dbReference>
<evidence type="ECO:0000256" key="3">
    <source>
        <dbReference type="ARBA" id="ARBA00023002"/>
    </source>
</evidence>
<evidence type="ECO:0000256" key="2">
    <source>
        <dbReference type="ARBA" id="ARBA00022857"/>
    </source>
</evidence>
<gene>
    <name evidence="7" type="primary">fcl_1</name>
    <name evidence="5" type="synonym">fcl</name>
    <name evidence="7" type="ORF">CI1B_19400</name>
</gene>
<feature type="binding site" evidence="5">
    <location>
        <position position="220"/>
    </location>
    <ligand>
        <name>substrate</name>
    </ligand>
</feature>
<dbReference type="GO" id="GO:0016853">
    <property type="term" value="F:isomerase activity"/>
    <property type="evidence" value="ECO:0007669"/>
    <property type="project" value="UniProtKB-KW"/>
</dbReference>
<feature type="binding site" evidence="5">
    <location>
        <position position="151"/>
    </location>
    <ligand>
        <name>NADP(+)</name>
        <dbReference type="ChEBI" id="CHEBI:58349"/>
    </ligand>
</feature>
<feature type="site" description="Important for catalytic activity" evidence="5">
    <location>
        <position position="118"/>
    </location>
</feature>
<feature type="binding site" evidence="5">
    <location>
        <position position="213"/>
    </location>
    <ligand>
        <name>substrate</name>
    </ligand>
</feature>
<feature type="binding site" evidence="5">
    <location>
        <begin position="22"/>
        <end position="28"/>
    </location>
    <ligand>
        <name>NADP(+)</name>
        <dbReference type="ChEBI" id="CHEBI:58349"/>
    </ligand>
</feature>
<reference evidence="7" key="1">
    <citation type="submission" date="2019-02" db="EMBL/GenBank/DDBJ databases">
        <authorList>
            <person name="Pothier F.J."/>
        </authorList>
    </citation>
    <scope>NUCLEOTIDE SEQUENCE</scope>
    <source>
        <strain evidence="7">CI-1B</strain>
    </source>
</reference>
<proteinExistence type="inferred from homology"/>
<evidence type="ECO:0000256" key="5">
    <source>
        <dbReference type="HAMAP-Rule" id="MF_00956"/>
    </source>
</evidence>
<dbReference type="SUPFAM" id="SSF51735">
    <property type="entry name" value="NAD(P)-binding Rossmann-fold domains"/>
    <property type="match status" value="1"/>
</dbReference>
<comment type="similarity">
    <text evidence="1 5">Belongs to the NAD(P)-dependent epimerase/dehydratase family. Fucose synthase subfamily.</text>
</comment>
<evidence type="ECO:0000313" key="7">
    <source>
        <dbReference type="EMBL" id="VIO68154.1"/>
    </source>
</evidence>
<feature type="binding site" evidence="5">
    <location>
        <position position="198"/>
    </location>
    <ligand>
        <name>substrate</name>
    </ligand>
</feature>
<comment type="pathway">
    <text evidence="5">Nucleotide-sugar biosynthesis; GDP-L-fucose biosynthesis via de novo pathway; GDP-L-fucose from GDP-alpha-D-mannose: step 2/2.</text>
</comment>
<dbReference type="UniPathway" id="UPA00128">
    <property type="reaction ID" value="UER00191"/>
</dbReference>
<dbReference type="Proteomes" id="UP000328092">
    <property type="component" value="Unassembled WGS sequence"/>
</dbReference>
<feature type="binding site" evidence="5">
    <location>
        <position position="190"/>
    </location>
    <ligand>
        <name>NADP(+)</name>
        <dbReference type="ChEBI" id="CHEBI:58349"/>
    </ligand>
</feature>
<keyword evidence="4 5" id="KW-0413">Isomerase</keyword>
<comment type="function">
    <text evidence="5">Catalyzes the two-step NADP-dependent conversion of GDP-4-dehydro-6-deoxy-D-mannose to GDP-fucose, involving an epimerase and a reductase reaction.</text>
</comment>
<dbReference type="GO" id="GO:0070401">
    <property type="term" value="F:NADP+ binding"/>
    <property type="evidence" value="ECO:0007669"/>
    <property type="project" value="UniProtKB-UniRule"/>
</dbReference>
<feature type="domain" description="NAD-dependent epimerase/dehydratase" evidence="6">
    <location>
        <begin position="19"/>
        <end position="248"/>
    </location>
</feature>
<sequence>MTGAAAGREIYALTGKRVWVAGHTGMVGSAVVRALARENCEVLKVARADLDLRNQADVTRWVSHEKPDAVIVAGATVGGILANDTRPAEFIYDNMMIATNIVDAAHRAGVGKLLYLGSSCIYPRSPPQPIVEDALLTAPFEPTNQWYATAKVAGIMLCRAYRRQYGCDFISAMPTNSYGPNDTYDLRSSHVIPALISKMHTAKSEGREEVEVWGTGKPRREFIFVEDLADALVFLLKHYSGERHVNIGVGSDVSIRELTETIADVVGARCRMRFDTSKADGPPQKLLDSSYLFQLGWKPSVTLTDGLQRTYRSFLQGRIHSSSAA</sequence>
<keyword evidence="3 5" id="KW-0560">Oxidoreductase</keyword>
<feature type="active site" description="Proton donor/acceptor" evidence="5">
    <location>
        <position position="147"/>
    </location>
</feature>
<dbReference type="Gene3D" id="3.40.50.720">
    <property type="entry name" value="NAD(P)-binding Rossmann-like Domain"/>
    <property type="match status" value="1"/>
</dbReference>
<dbReference type="InterPro" id="IPR028614">
    <property type="entry name" value="GDP_fucose/colitose_synth"/>
</dbReference>
<dbReference type="Gene3D" id="3.90.25.10">
    <property type="entry name" value="UDP-galactose 4-epimerase, domain 1"/>
    <property type="match status" value="1"/>
</dbReference>
<dbReference type="PANTHER" id="PTHR43238:SF1">
    <property type="entry name" value="GDP-L-FUCOSE SYNTHASE"/>
    <property type="match status" value="1"/>
</dbReference>
<dbReference type="HAMAP" id="MF_00956">
    <property type="entry name" value="GDP_fucose_synth"/>
    <property type="match status" value="1"/>
</dbReference>
<accession>A0A508T346</accession>
<dbReference type="EMBL" id="CAADFC020000005">
    <property type="protein sequence ID" value="VIO68154.1"/>
    <property type="molecule type" value="Genomic_DNA"/>
</dbReference>
<dbReference type="GO" id="GO:0042351">
    <property type="term" value="P:'de novo' GDP-L-fucose biosynthetic process"/>
    <property type="evidence" value="ECO:0007669"/>
    <property type="project" value="UniProtKB-UniRule"/>
</dbReference>